<dbReference type="PROSITE" id="PS51318">
    <property type="entry name" value="TAT"/>
    <property type="match status" value="1"/>
</dbReference>
<evidence type="ECO:0000313" key="3">
    <source>
        <dbReference type="Proteomes" id="UP000657385"/>
    </source>
</evidence>
<dbReference type="RefSeq" id="WP_196194412.1">
    <property type="nucleotide sequence ID" value="NZ_JADPRT010000005.1"/>
</dbReference>
<organism evidence="2 3">
    <name type="scientific">Streptacidiphilus fuscans</name>
    <dbReference type="NCBI Taxonomy" id="2789292"/>
    <lineage>
        <taxon>Bacteria</taxon>
        <taxon>Bacillati</taxon>
        <taxon>Actinomycetota</taxon>
        <taxon>Actinomycetes</taxon>
        <taxon>Kitasatosporales</taxon>
        <taxon>Streptomycetaceae</taxon>
        <taxon>Streptacidiphilus</taxon>
    </lineage>
</organism>
<dbReference type="EMBL" id="JADPRT010000005">
    <property type="protein sequence ID" value="MBF9069257.1"/>
    <property type="molecule type" value="Genomic_DNA"/>
</dbReference>
<protein>
    <recommendedName>
        <fullName evidence="4">Allene oxide cyclase barrel-like domain-containing protein</fullName>
    </recommendedName>
</protein>
<dbReference type="AlphaFoldDB" id="A0A931FC18"/>
<sequence>MSRFVTVKRAALVAAAAGAAAVALVAGSTGSASAAHLRAVAPPALTVDFSANNDEAGAASAVGAGFGGTAVVKDADGNVAGKAYDMCDKDGITPTSVTAFCHADIVFADGDQIAIDAVFPVQNPATATYPKSFDGVIEGGTGAYKGVTGTAHITNRSLAVYDITWDAS</sequence>
<keyword evidence="1" id="KW-0732">Signal</keyword>
<evidence type="ECO:0008006" key="4">
    <source>
        <dbReference type="Google" id="ProtNLM"/>
    </source>
</evidence>
<reference evidence="2" key="1">
    <citation type="submission" date="2020-11" db="EMBL/GenBank/DDBJ databases">
        <title>Isolation and identification of active actinomycetes.</title>
        <authorList>
            <person name="Yu B."/>
        </authorList>
    </citation>
    <scope>NUCLEOTIDE SEQUENCE</scope>
    <source>
        <strain evidence="2">NEAU-YB345</strain>
    </source>
</reference>
<name>A0A931FC18_9ACTN</name>
<proteinExistence type="predicted"/>
<evidence type="ECO:0000256" key="1">
    <source>
        <dbReference type="SAM" id="SignalP"/>
    </source>
</evidence>
<keyword evidence="3" id="KW-1185">Reference proteome</keyword>
<gene>
    <name evidence="2" type="ORF">I2501_14620</name>
</gene>
<feature type="signal peptide" evidence="1">
    <location>
        <begin position="1"/>
        <end position="34"/>
    </location>
</feature>
<evidence type="ECO:0000313" key="2">
    <source>
        <dbReference type="EMBL" id="MBF9069257.1"/>
    </source>
</evidence>
<dbReference type="InterPro" id="IPR006311">
    <property type="entry name" value="TAT_signal"/>
</dbReference>
<feature type="chain" id="PRO_5036769214" description="Allene oxide cyclase barrel-like domain-containing protein" evidence="1">
    <location>
        <begin position="35"/>
        <end position="168"/>
    </location>
</feature>
<accession>A0A931FC18</accession>
<comment type="caution">
    <text evidence="2">The sequence shown here is derived from an EMBL/GenBank/DDBJ whole genome shotgun (WGS) entry which is preliminary data.</text>
</comment>
<dbReference type="Proteomes" id="UP000657385">
    <property type="component" value="Unassembled WGS sequence"/>
</dbReference>